<dbReference type="NCBIfam" id="TIGR01241">
    <property type="entry name" value="FtsH_fam"/>
    <property type="match status" value="1"/>
</dbReference>
<dbReference type="Pfam" id="PF06480">
    <property type="entry name" value="FtsH_ext"/>
    <property type="match status" value="1"/>
</dbReference>
<dbReference type="Proteomes" id="UP001172721">
    <property type="component" value="Unassembled WGS sequence"/>
</dbReference>
<comment type="subcellular location">
    <subcellularLocation>
        <location evidence="13">Cell membrane</location>
        <topology evidence="13">Multi-pass membrane protein</topology>
        <orientation evidence="13">Cytoplasmic side</orientation>
    </subcellularLocation>
    <subcellularLocation>
        <location evidence="1">Membrane</location>
    </subcellularLocation>
</comment>
<organism evidence="16 17">
    <name type="scientific">Fictibacillus fluitans</name>
    <dbReference type="NCBI Taxonomy" id="3058422"/>
    <lineage>
        <taxon>Bacteria</taxon>
        <taxon>Bacillati</taxon>
        <taxon>Bacillota</taxon>
        <taxon>Bacilli</taxon>
        <taxon>Bacillales</taxon>
        <taxon>Fictibacillaceae</taxon>
        <taxon>Fictibacillus</taxon>
    </lineage>
</organism>
<evidence type="ECO:0000256" key="6">
    <source>
        <dbReference type="ARBA" id="ARBA00022741"/>
    </source>
</evidence>
<dbReference type="SMART" id="SM00382">
    <property type="entry name" value="AAA"/>
    <property type="match status" value="1"/>
</dbReference>
<evidence type="ECO:0000313" key="16">
    <source>
        <dbReference type="EMBL" id="MDN4527464.1"/>
    </source>
</evidence>
<feature type="binding site" evidence="13">
    <location>
        <position position="424"/>
    </location>
    <ligand>
        <name>Zn(2+)</name>
        <dbReference type="ChEBI" id="CHEBI:29105"/>
        <note>catalytic</note>
    </ligand>
</feature>
<evidence type="ECO:0000256" key="7">
    <source>
        <dbReference type="ARBA" id="ARBA00022801"/>
    </source>
</evidence>
<feature type="domain" description="AAA+ ATPase" evidence="15">
    <location>
        <begin position="194"/>
        <end position="333"/>
    </location>
</feature>
<evidence type="ECO:0000259" key="15">
    <source>
        <dbReference type="SMART" id="SM00382"/>
    </source>
</evidence>
<accession>A0ABT8I3A8</accession>
<feature type="transmembrane region" description="Helical" evidence="13">
    <location>
        <begin position="110"/>
        <end position="131"/>
    </location>
</feature>
<evidence type="ECO:0000256" key="9">
    <source>
        <dbReference type="ARBA" id="ARBA00022840"/>
    </source>
</evidence>
<evidence type="ECO:0000313" key="17">
    <source>
        <dbReference type="Proteomes" id="UP001172721"/>
    </source>
</evidence>
<keyword evidence="8 13" id="KW-0862">Zinc</keyword>
<dbReference type="EC" id="3.4.24.-" evidence="13"/>
<evidence type="ECO:0000256" key="8">
    <source>
        <dbReference type="ARBA" id="ARBA00022833"/>
    </source>
</evidence>
<comment type="similarity">
    <text evidence="2 13">In the C-terminal section; belongs to the peptidase M41 family.</text>
</comment>
<keyword evidence="5 13" id="KW-0479">Metal-binding</keyword>
<feature type="binding site" evidence="13">
    <location>
        <position position="500"/>
    </location>
    <ligand>
        <name>Zn(2+)</name>
        <dbReference type="ChEBI" id="CHEBI:29105"/>
        <note>catalytic</note>
    </ligand>
</feature>
<gene>
    <name evidence="13 16" type="primary">ftsH</name>
    <name evidence="16" type="ORF">QYB97_23585</name>
</gene>
<comment type="cofactor">
    <cofactor evidence="13">
        <name>Zn(2+)</name>
        <dbReference type="ChEBI" id="CHEBI:29105"/>
    </cofactor>
    <text evidence="13">Binds 1 zinc ion per subunit.</text>
</comment>
<sequence length="635" mass="70437">MNRIFRNTIFYLLIFLVVVGVVSFFNGTNNEVKKIRYDQLTQYIQGGRVDSIEYQPEGGVYVVRGKLDNYKQGEVFETYTPDSDESMKQLAALSKEAKVDFKPEEQTSGWVTFFTSIIPFVIIFILFFFLLNQAQGGGSRVMNFGKSKAKLYNEEKKKVTFKDVAGADEEKQELVEVVEFLKDPRKFAALGARIPKGVLLVGPPGTGKTLLARAVAGEAGVPFFSISGSDFVEMFVGVGASRVRDLFENAKKNAPCIIFIDEIDAVGRQRGAGLGGGHDEREQTLNQLLVEMDGFGANEGIIIIAATNRPDILDPALLRPGRFDRQITVNRPDVKGREEVLAVHARNKPLSEEVNLKTIAMRTPGFSGADLENLLNEAALVAARVNKKRIDMEDVDEAIDRVIAGPAKKSRVISQKEKNIVAYHEAGHTVIGLVLEGADTVHKVTVVPRGQAGGYTVMLPKEDRYFMTKPELLDKIVGLLGGRVAEEITFNEVSTGAHNDFQRATGIARRMVTEFGMSDRLGPMQFGSTSGGQVFLGRDFNNEANYSDAIAHEIDMEIQTIIKDSYKRCKDILTEHNDKLEIIAQTLLNVETLDEEQIKELVKTGKLPDRKVISSPENDVKVTIHKKDEEENKEV</sequence>
<evidence type="ECO:0000256" key="1">
    <source>
        <dbReference type="ARBA" id="ARBA00004370"/>
    </source>
</evidence>
<evidence type="ECO:0000256" key="12">
    <source>
        <dbReference type="ARBA" id="ARBA00023136"/>
    </source>
</evidence>
<dbReference type="InterPro" id="IPR041569">
    <property type="entry name" value="AAA_lid_3"/>
</dbReference>
<dbReference type="RefSeq" id="WP_301168448.1">
    <property type="nucleotide sequence ID" value="NZ_JAUHTR010000023.1"/>
</dbReference>
<comment type="similarity">
    <text evidence="14">Belongs to the AAA ATPase family.</text>
</comment>
<feature type="transmembrane region" description="Helical" evidence="13">
    <location>
        <begin position="9"/>
        <end position="27"/>
    </location>
</feature>
<dbReference type="Gene3D" id="3.40.50.300">
    <property type="entry name" value="P-loop containing nucleotide triphosphate hydrolases"/>
    <property type="match status" value="1"/>
</dbReference>
<dbReference type="GO" id="GO:0008237">
    <property type="term" value="F:metallopeptidase activity"/>
    <property type="evidence" value="ECO:0007669"/>
    <property type="project" value="UniProtKB-KW"/>
</dbReference>
<evidence type="ECO:0000256" key="13">
    <source>
        <dbReference type="HAMAP-Rule" id="MF_01458"/>
    </source>
</evidence>
<evidence type="ECO:0000256" key="4">
    <source>
        <dbReference type="ARBA" id="ARBA00022692"/>
    </source>
</evidence>
<dbReference type="Gene3D" id="1.20.58.760">
    <property type="entry name" value="Peptidase M41"/>
    <property type="match status" value="1"/>
</dbReference>
<feature type="active site" evidence="13">
    <location>
        <position position="425"/>
    </location>
</feature>
<proteinExistence type="inferred from homology"/>
<dbReference type="InterPro" id="IPR003959">
    <property type="entry name" value="ATPase_AAA_core"/>
</dbReference>
<dbReference type="CDD" id="cd19501">
    <property type="entry name" value="RecA-like_FtsH"/>
    <property type="match status" value="1"/>
</dbReference>
<dbReference type="InterPro" id="IPR003593">
    <property type="entry name" value="AAA+_ATPase"/>
</dbReference>
<evidence type="ECO:0000256" key="10">
    <source>
        <dbReference type="ARBA" id="ARBA00022989"/>
    </source>
</evidence>
<dbReference type="Pfam" id="PF01434">
    <property type="entry name" value="Peptidase_M41"/>
    <property type="match status" value="1"/>
</dbReference>
<dbReference type="Pfam" id="PF00004">
    <property type="entry name" value="AAA"/>
    <property type="match status" value="1"/>
</dbReference>
<keyword evidence="3 13" id="KW-0645">Protease</keyword>
<keyword evidence="12 13" id="KW-0472">Membrane</keyword>
<evidence type="ECO:0000256" key="14">
    <source>
        <dbReference type="RuleBase" id="RU003651"/>
    </source>
</evidence>
<comment type="function">
    <text evidence="13">Acts as a processive, ATP-dependent zinc metallopeptidase for both cytoplasmic and membrane proteins. Plays a role in the quality control of integral membrane proteins.</text>
</comment>
<dbReference type="EMBL" id="JAUHTR010000023">
    <property type="protein sequence ID" value="MDN4527464.1"/>
    <property type="molecule type" value="Genomic_DNA"/>
</dbReference>
<dbReference type="Gene3D" id="1.10.8.60">
    <property type="match status" value="1"/>
</dbReference>
<keyword evidence="13" id="KW-1003">Cell membrane</keyword>
<comment type="subunit">
    <text evidence="13">Homohexamer.</text>
</comment>
<feature type="binding site" evidence="13">
    <location>
        <begin position="202"/>
        <end position="209"/>
    </location>
    <ligand>
        <name>ATP</name>
        <dbReference type="ChEBI" id="CHEBI:30616"/>
    </ligand>
</feature>
<evidence type="ECO:0000256" key="2">
    <source>
        <dbReference type="ARBA" id="ARBA00010044"/>
    </source>
</evidence>
<keyword evidence="9 13" id="KW-0067">ATP-binding</keyword>
<evidence type="ECO:0000256" key="3">
    <source>
        <dbReference type="ARBA" id="ARBA00022670"/>
    </source>
</evidence>
<dbReference type="InterPro" id="IPR000642">
    <property type="entry name" value="Peptidase_M41"/>
</dbReference>
<keyword evidence="7 13" id="KW-0378">Hydrolase</keyword>
<dbReference type="PANTHER" id="PTHR23076">
    <property type="entry name" value="METALLOPROTEASE M41 FTSH"/>
    <property type="match status" value="1"/>
</dbReference>
<dbReference type="InterPro" id="IPR011546">
    <property type="entry name" value="Pept_M41_FtsH_extracell"/>
</dbReference>
<feature type="binding site" evidence="13">
    <location>
        <position position="428"/>
    </location>
    <ligand>
        <name>Zn(2+)</name>
        <dbReference type="ChEBI" id="CHEBI:29105"/>
        <note>catalytic</note>
    </ligand>
</feature>
<name>A0ABT8I3A8_9BACL</name>
<reference evidence="16" key="1">
    <citation type="submission" date="2023-07" db="EMBL/GenBank/DDBJ databases">
        <title>Fictibacillus sp. isolated from freshwater pond.</title>
        <authorList>
            <person name="Kirdat K."/>
            <person name="Bhat A."/>
            <person name="Mourya A."/>
            <person name="Yadav A."/>
        </authorList>
    </citation>
    <scope>NUCLEOTIDE SEQUENCE</scope>
    <source>
        <strain evidence="16">NE201</strain>
    </source>
</reference>
<evidence type="ECO:0000256" key="5">
    <source>
        <dbReference type="ARBA" id="ARBA00022723"/>
    </source>
</evidence>
<keyword evidence="10 13" id="KW-1133">Transmembrane helix</keyword>
<comment type="caution">
    <text evidence="16">The sequence shown here is derived from an EMBL/GenBank/DDBJ whole genome shotgun (WGS) entry which is preliminary data.</text>
</comment>
<keyword evidence="11 13" id="KW-0482">Metalloprotease</keyword>
<keyword evidence="17" id="KW-1185">Reference proteome</keyword>
<dbReference type="SUPFAM" id="SSF52540">
    <property type="entry name" value="P-loop containing nucleoside triphosphate hydrolases"/>
    <property type="match status" value="1"/>
</dbReference>
<dbReference type="HAMAP" id="MF_01458">
    <property type="entry name" value="FtsH"/>
    <property type="match status" value="1"/>
</dbReference>
<evidence type="ECO:0000256" key="11">
    <source>
        <dbReference type="ARBA" id="ARBA00023049"/>
    </source>
</evidence>
<dbReference type="PANTHER" id="PTHR23076:SF113">
    <property type="entry name" value="ATP-DEPENDENT ZINC METALLOPROTEASE FTSH 1, CHLOROPLASTIC-RELATED"/>
    <property type="match status" value="1"/>
</dbReference>
<keyword evidence="4 13" id="KW-0812">Transmembrane</keyword>
<protein>
    <recommendedName>
        <fullName evidence="13">ATP-dependent zinc metalloprotease FtsH</fullName>
        <ecNumber evidence="13">3.4.24.-</ecNumber>
    </recommendedName>
</protein>
<dbReference type="InterPro" id="IPR037219">
    <property type="entry name" value="Peptidase_M41-like"/>
</dbReference>
<dbReference type="InterPro" id="IPR027417">
    <property type="entry name" value="P-loop_NTPase"/>
</dbReference>
<dbReference type="SUPFAM" id="SSF140990">
    <property type="entry name" value="FtsH protease domain-like"/>
    <property type="match status" value="1"/>
</dbReference>
<dbReference type="InterPro" id="IPR003960">
    <property type="entry name" value="ATPase_AAA_CS"/>
</dbReference>
<comment type="similarity">
    <text evidence="13">In the central section; belongs to the AAA ATPase family.</text>
</comment>
<keyword evidence="6 13" id="KW-0547">Nucleotide-binding</keyword>
<dbReference type="Pfam" id="PF17862">
    <property type="entry name" value="AAA_lid_3"/>
    <property type="match status" value="1"/>
</dbReference>
<dbReference type="PROSITE" id="PS00674">
    <property type="entry name" value="AAA"/>
    <property type="match status" value="1"/>
</dbReference>
<dbReference type="InterPro" id="IPR005936">
    <property type="entry name" value="FtsH"/>
</dbReference>